<evidence type="ECO:0000313" key="1">
    <source>
        <dbReference type="EMBL" id="SQA52736.1"/>
    </source>
</evidence>
<dbReference type="AlphaFoldDB" id="A0AAE8T5F5"/>
<proteinExistence type="predicted"/>
<protein>
    <submittedName>
        <fullName evidence="1">Uncharacterized protein</fullName>
    </submittedName>
</protein>
<dbReference type="EMBL" id="UARD01000031">
    <property type="protein sequence ID" value="SQA52736.1"/>
    <property type="molecule type" value="Genomic_DNA"/>
</dbReference>
<reference evidence="1 2" key="1">
    <citation type="submission" date="2018-06" db="EMBL/GenBank/DDBJ databases">
        <authorList>
            <consortium name="Pathogen Informatics"/>
            <person name="Doyle S."/>
        </authorList>
    </citation>
    <scope>NUCLEOTIDE SEQUENCE [LARGE SCALE GENOMIC DNA]</scope>
    <source>
        <strain evidence="1 2">NCTC10661</strain>
    </source>
</reference>
<comment type="caution">
    <text evidence="1">The sequence shown here is derived from an EMBL/GenBank/DDBJ whole genome shotgun (WGS) entry which is preliminary data.</text>
</comment>
<dbReference type="InterPro" id="IPR011047">
    <property type="entry name" value="Quinoprotein_ADH-like_sf"/>
</dbReference>
<name>A0AAE8T5F5_BURCE</name>
<evidence type="ECO:0000313" key="2">
    <source>
        <dbReference type="Proteomes" id="UP000250416"/>
    </source>
</evidence>
<dbReference type="Proteomes" id="UP000250416">
    <property type="component" value="Unassembled WGS sequence"/>
</dbReference>
<dbReference type="SUPFAM" id="SSF50998">
    <property type="entry name" value="Quinoprotein alcohol dehydrogenase-like"/>
    <property type="match status" value="1"/>
</dbReference>
<dbReference type="RefSeq" id="WP_111998778.1">
    <property type="nucleotide sequence ID" value="NZ_CADEUP010000002.1"/>
</dbReference>
<organism evidence="1 2">
    <name type="scientific">Burkholderia cepacia</name>
    <name type="common">Pseudomonas cepacia</name>
    <dbReference type="NCBI Taxonomy" id="292"/>
    <lineage>
        <taxon>Bacteria</taxon>
        <taxon>Pseudomonadati</taxon>
        <taxon>Pseudomonadota</taxon>
        <taxon>Betaproteobacteria</taxon>
        <taxon>Burkholderiales</taxon>
        <taxon>Burkholderiaceae</taxon>
        <taxon>Burkholderia</taxon>
        <taxon>Burkholderia cepacia complex</taxon>
    </lineage>
</organism>
<gene>
    <name evidence="1" type="ORF">NCTC10661_05038</name>
</gene>
<accession>A0AAE8T5F5</accession>
<sequence length="329" mass="35716">MSRQPHALPVLPLASIDSLSATGELVAFNVGADDALYMAFALEPLDDRTRSDGASFAITTPSAAQRHRLIAWRDGETLLDLVVDNEPFDIHEIQPVGDDLLVVCCRSSYRGPDDFDLNGRLYRRDGTRCGEILLGDGIQSVQVTGTGEIWTSYFDEGVFGNFGWEAPVGAPGLVAWSRRGELLHAFSPPEGLGPIDDCYALNVQGDHDVWLYYYSEFALVHLRDRQPVASWRIPVKGSHAFAVMEDQAQHGECVALLCGAYGDRDVLQVVRLGTDGQVRAVRAYRMLNGGSAPVGVARAVGRGRALYVVGTDGNVYRIDMTGLCAADTA</sequence>